<dbReference type="EMBL" id="BARV01023641">
    <property type="protein sequence ID" value="GAI39069.1"/>
    <property type="molecule type" value="Genomic_DNA"/>
</dbReference>
<gene>
    <name evidence="1" type="ORF">S06H3_38746</name>
</gene>
<reference evidence="1" key="1">
    <citation type="journal article" date="2014" name="Front. Microbiol.">
        <title>High frequency of phylogenetically diverse reductive dehalogenase-homologous genes in deep subseafloor sedimentary metagenomes.</title>
        <authorList>
            <person name="Kawai M."/>
            <person name="Futagami T."/>
            <person name="Toyoda A."/>
            <person name="Takaki Y."/>
            <person name="Nishi S."/>
            <person name="Hori S."/>
            <person name="Arai W."/>
            <person name="Tsubouchi T."/>
            <person name="Morono Y."/>
            <person name="Uchiyama I."/>
            <person name="Ito T."/>
            <person name="Fujiyama A."/>
            <person name="Inagaki F."/>
            <person name="Takami H."/>
        </authorList>
    </citation>
    <scope>NUCLEOTIDE SEQUENCE</scope>
    <source>
        <strain evidence="1">Expedition CK06-06</strain>
    </source>
</reference>
<feature type="non-terminal residue" evidence="1">
    <location>
        <position position="269"/>
    </location>
</feature>
<evidence type="ECO:0000313" key="1">
    <source>
        <dbReference type="EMBL" id="GAI39069.1"/>
    </source>
</evidence>
<proteinExistence type="predicted"/>
<accession>X1Q731</accession>
<feature type="non-terminal residue" evidence="1">
    <location>
        <position position="1"/>
    </location>
</feature>
<sequence>VTFRFVAADVAALTANVGDASASALGSLYAILGNPSVSLTSKINHVPKFAGDLWWVTKAGSDANDGKSPEMAFLTIKYAASEAAAGDRIYVKAGTYDEADLDLNKAGLELVCEQGTLIQHTVTPGTVLIVSANYCRVVGPFLTQAGQTGCQITGSFCSLEGCLAFGCATGFDDDGAETHFTDCRSILHTTTGFDISAGYGQYERLVAASTGAVRGIYLSDAAADHNHFNKCDTLGNGTAGWEIIVGADNNLFSHCSMGAGDGARVDAGA</sequence>
<dbReference type="AlphaFoldDB" id="X1Q731"/>
<dbReference type="InterPro" id="IPR011050">
    <property type="entry name" value="Pectin_lyase_fold/virulence"/>
</dbReference>
<evidence type="ECO:0008006" key="2">
    <source>
        <dbReference type="Google" id="ProtNLM"/>
    </source>
</evidence>
<comment type="caution">
    <text evidence="1">The sequence shown here is derived from an EMBL/GenBank/DDBJ whole genome shotgun (WGS) entry which is preliminary data.</text>
</comment>
<organism evidence="1">
    <name type="scientific">marine sediment metagenome</name>
    <dbReference type="NCBI Taxonomy" id="412755"/>
    <lineage>
        <taxon>unclassified sequences</taxon>
        <taxon>metagenomes</taxon>
        <taxon>ecological metagenomes</taxon>
    </lineage>
</organism>
<dbReference type="InterPro" id="IPR012334">
    <property type="entry name" value="Pectin_lyas_fold"/>
</dbReference>
<name>X1Q731_9ZZZZ</name>
<dbReference type="SUPFAM" id="SSF51126">
    <property type="entry name" value="Pectin lyase-like"/>
    <property type="match status" value="1"/>
</dbReference>
<dbReference type="Gene3D" id="2.160.20.10">
    <property type="entry name" value="Single-stranded right-handed beta-helix, Pectin lyase-like"/>
    <property type="match status" value="1"/>
</dbReference>
<protein>
    <recommendedName>
        <fullName evidence="2">DUF1565 domain-containing protein</fullName>
    </recommendedName>
</protein>